<dbReference type="AlphaFoldDB" id="A0A0W0R659"/>
<dbReference type="RefSeq" id="WP_058462195.1">
    <property type="nucleotide sequence ID" value="NZ_CAAAHS010000007.1"/>
</dbReference>
<evidence type="ECO:0000259" key="2">
    <source>
        <dbReference type="Pfam" id="PF09850"/>
    </source>
</evidence>
<keyword evidence="1" id="KW-0812">Transmembrane</keyword>
<gene>
    <name evidence="3" type="ORF">Lade_1184</name>
</gene>
<feature type="transmembrane region" description="Helical" evidence="1">
    <location>
        <begin position="220"/>
        <end position="242"/>
    </location>
</feature>
<dbReference type="NCBIfam" id="NF038228">
    <property type="entry name" value="IcmH_DotU_IVB"/>
    <property type="match status" value="1"/>
</dbReference>
<dbReference type="Gene3D" id="1.25.40.590">
    <property type="entry name" value="Type IV / VI secretion system, DotU"/>
    <property type="match status" value="1"/>
</dbReference>
<dbReference type="PANTHER" id="PTHR38033:SF1">
    <property type="entry name" value="DOTU FAMILY TYPE IV_VI SECRETION SYSTEM PROTEIN"/>
    <property type="match status" value="1"/>
</dbReference>
<dbReference type="Pfam" id="PF09850">
    <property type="entry name" value="DotU"/>
    <property type="match status" value="1"/>
</dbReference>
<dbReference type="Proteomes" id="UP000054859">
    <property type="component" value="Unassembled WGS sequence"/>
</dbReference>
<accession>A0A0W0R659</accession>
<dbReference type="InterPro" id="IPR038522">
    <property type="entry name" value="T4/T6SS_DotU_sf"/>
</dbReference>
<evidence type="ECO:0000313" key="3">
    <source>
        <dbReference type="EMBL" id="KTC66526.1"/>
    </source>
</evidence>
<keyword evidence="1" id="KW-1133">Transmembrane helix</keyword>
<protein>
    <submittedName>
        <fullName evidence="3">IcmH (DotU)</fullName>
    </submittedName>
</protein>
<comment type="caution">
    <text evidence="3">The sequence shown here is derived from an EMBL/GenBank/DDBJ whole genome shotgun (WGS) entry which is preliminary data.</text>
</comment>
<organism evidence="3 4">
    <name type="scientific">Legionella adelaidensis</name>
    <dbReference type="NCBI Taxonomy" id="45056"/>
    <lineage>
        <taxon>Bacteria</taxon>
        <taxon>Pseudomonadati</taxon>
        <taxon>Pseudomonadota</taxon>
        <taxon>Gammaproteobacteria</taxon>
        <taxon>Legionellales</taxon>
        <taxon>Legionellaceae</taxon>
        <taxon>Legionella</taxon>
    </lineage>
</organism>
<dbReference type="InterPro" id="IPR017732">
    <property type="entry name" value="T4/T6SS_DotU"/>
</dbReference>
<evidence type="ECO:0000256" key="1">
    <source>
        <dbReference type="SAM" id="Phobius"/>
    </source>
</evidence>
<dbReference type="PATRIC" id="fig|45056.6.peg.1226"/>
<dbReference type="NCBIfam" id="TIGR03349">
    <property type="entry name" value="IV_VI_DotU"/>
    <property type="match status" value="1"/>
</dbReference>
<feature type="domain" description="Type IV / VI secretion system DotU" evidence="2">
    <location>
        <begin position="40"/>
        <end position="240"/>
    </location>
</feature>
<sequence>MPADNYSASLISRFDVPTNYRIPQSYYRSKLFIAPTTPNPLLAAAGPLFSLLERLCVSPVLPSINDIRSNIEHELHAFVSRLTSQEYPEELIVIARYLMCATIDELLGKNYIRLYGQPAEFNAFTPLTLDDVGPERRFFDIVHFIKERTNQYLDLLELAYYCLIAGFEGEQHLRPDGRQVLDNLIEELYQLIQQNRVHKPHRLFKEKKNVIPDPLNHKPIMTAALLAVGLVVTLFLGSHTLLEHKAKTVLMGHTLLASLDR</sequence>
<keyword evidence="4" id="KW-1185">Reference proteome</keyword>
<keyword evidence="1" id="KW-0472">Membrane</keyword>
<dbReference type="EMBL" id="LNKA01000001">
    <property type="protein sequence ID" value="KTC66526.1"/>
    <property type="molecule type" value="Genomic_DNA"/>
</dbReference>
<name>A0A0W0R659_9GAMM</name>
<reference evidence="3 4" key="1">
    <citation type="submission" date="2015-11" db="EMBL/GenBank/DDBJ databases">
        <title>Identification of large and diverse effector repertoires of 38 Legionella species.</title>
        <authorList>
            <person name="Burstein D."/>
            <person name="Amaro F."/>
            <person name="Zusman T."/>
            <person name="Lifshitz Z."/>
            <person name="Cohen O."/>
            <person name="Gilbert J.A."/>
            <person name="Pupko T."/>
            <person name="Shuman H.A."/>
            <person name="Segal G."/>
        </authorList>
    </citation>
    <scope>NUCLEOTIDE SEQUENCE [LARGE SCALE GENOMIC DNA]</scope>
    <source>
        <strain evidence="3 4">1762-AUS-E</strain>
    </source>
</reference>
<proteinExistence type="predicted"/>
<dbReference type="STRING" id="45056.Lade_1184"/>
<evidence type="ECO:0000313" key="4">
    <source>
        <dbReference type="Proteomes" id="UP000054859"/>
    </source>
</evidence>
<dbReference type="PANTHER" id="PTHR38033">
    <property type="entry name" value="MEMBRANE PROTEIN-RELATED"/>
    <property type="match status" value="1"/>
</dbReference>
<dbReference type="OrthoDB" id="345640at2"/>